<dbReference type="Gramene" id="Vigun06g058600.1.v1.2">
    <property type="protein sequence ID" value="Vigun06g058600.1.v1.2.CDS.1"/>
    <property type="gene ID" value="Vigun06g058600.v1.2"/>
</dbReference>
<dbReference type="AlphaFoldDB" id="A0A4D6KRA1"/>
<proteinExistence type="predicted"/>
<dbReference type="InterPro" id="IPR041118">
    <property type="entry name" value="Rx_N"/>
</dbReference>
<evidence type="ECO:0000313" key="6">
    <source>
        <dbReference type="Proteomes" id="UP000501690"/>
    </source>
</evidence>
<evidence type="ECO:0000313" key="5">
    <source>
        <dbReference type="EMBL" id="QCD78227.1"/>
    </source>
</evidence>
<reference evidence="5 6" key="1">
    <citation type="submission" date="2019-04" db="EMBL/GenBank/DDBJ databases">
        <title>An improved genome assembly and genetic linkage map for asparagus bean, Vigna unguiculata ssp. sesquipedialis.</title>
        <authorList>
            <person name="Xia Q."/>
            <person name="Zhang R."/>
            <person name="Dong Y."/>
        </authorList>
    </citation>
    <scope>NUCLEOTIDE SEQUENCE [LARGE SCALE GENOMIC DNA]</scope>
    <source>
        <tissue evidence="5">Leaf</tissue>
    </source>
</reference>
<gene>
    <name evidence="5" type="ORF">DEO72_LG1g1859</name>
</gene>
<dbReference type="EMBL" id="CP039345">
    <property type="protein sequence ID" value="QCD78227.1"/>
    <property type="molecule type" value="Genomic_DNA"/>
</dbReference>
<evidence type="ECO:0000256" key="1">
    <source>
        <dbReference type="ARBA" id="ARBA00022737"/>
    </source>
</evidence>
<keyword evidence="3" id="KW-0611">Plant defense</keyword>
<protein>
    <recommendedName>
        <fullName evidence="4">Disease resistance N-terminal domain-containing protein</fullName>
    </recommendedName>
</protein>
<sequence>MAETAVSFACQRVLQKFLEAIKMVRDLQTEVAEVTDELESFKKFIHDADKVAEAEEDNSRRDRIRKRMMRLREANFRMEDVVDGYVLCDENNHSVFLILRKKTKLTNE</sequence>
<dbReference type="OrthoDB" id="3027644at2759"/>
<evidence type="ECO:0000259" key="4">
    <source>
        <dbReference type="Pfam" id="PF18052"/>
    </source>
</evidence>
<keyword evidence="2" id="KW-0547">Nucleotide-binding</keyword>
<dbReference type="Pfam" id="PF18052">
    <property type="entry name" value="Rx_N"/>
    <property type="match status" value="1"/>
</dbReference>
<feature type="domain" description="Disease resistance N-terminal" evidence="4">
    <location>
        <begin position="5"/>
        <end position="93"/>
    </location>
</feature>
<organism evidence="5 6">
    <name type="scientific">Vigna unguiculata</name>
    <name type="common">Cowpea</name>
    <dbReference type="NCBI Taxonomy" id="3917"/>
    <lineage>
        <taxon>Eukaryota</taxon>
        <taxon>Viridiplantae</taxon>
        <taxon>Streptophyta</taxon>
        <taxon>Embryophyta</taxon>
        <taxon>Tracheophyta</taxon>
        <taxon>Spermatophyta</taxon>
        <taxon>Magnoliopsida</taxon>
        <taxon>eudicotyledons</taxon>
        <taxon>Gunneridae</taxon>
        <taxon>Pentapetalae</taxon>
        <taxon>rosids</taxon>
        <taxon>fabids</taxon>
        <taxon>Fabales</taxon>
        <taxon>Fabaceae</taxon>
        <taxon>Papilionoideae</taxon>
        <taxon>50 kb inversion clade</taxon>
        <taxon>NPAAA clade</taxon>
        <taxon>indigoferoid/millettioid clade</taxon>
        <taxon>Phaseoleae</taxon>
        <taxon>Vigna</taxon>
    </lineage>
</organism>
<dbReference type="Proteomes" id="UP000501690">
    <property type="component" value="Linkage Group LG1"/>
</dbReference>
<keyword evidence="6" id="KW-1185">Reference proteome</keyword>
<evidence type="ECO:0000256" key="3">
    <source>
        <dbReference type="ARBA" id="ARBA00022821"/>
    </source>
</evidence>
<accession>A0A4D6KRA1</accession>
<dbReference type="GO" id="GO:0000166">
    <property type="term" value="F:nucleotide binding"/>
    <property type="evidence" value="ECO:0007669"/>
    <property type="project" value="UniProtKB-KW"/>
</dbReference>
<dbReference type="GO" id="GO:0006952">
    <property type="term" value="P:defense response"/>
    <property type="evidence" value="ECO:0007669"/>
    <property type="project" value="UniProtKB-KW"/>
</dbReference>
<keyword evidence="1" id="KW-0677">Repeat</keyword>
<evidence type="ECO:0000256" key="2">
    <source>
        <dbReference type="ARBA" id="ARBA00022741"/>
    </source>
</evidence>
<dbReference type="Gene3D" id="1.20.5.4130">
    <property type="match status" value="1"/>
</dbReference>
<name>A0A4D6KRA1_VIGUN</name>